<evidence type="ECO:0000256" key="6">
    <source>
        <dbReference type="SAM" id="SignalP"/>
    </source>
</evidence>
<dbReference type="EMBL" id="KB096080">
    <property type="protein sequence ID" value="ESO08566.1"/>
    <property type="molecule type" value="Genomic_DNA"/>
</dbReference>
<dbReference type="OMA" id="HWISSGC"/>
<evidence type="ECO:0000256" key="4">
    <source>
        <dbReference type="ARBA" id="ARBA00023157"/>
    </source>
</evidence>
<keyword evidence="2 5" id="KW-0378">Hydrolase</keyword>
<reference evidence="9" key="3">
    <citation type="submission" date="2015-06" db="UniProtKB">
        <authorList>
            <consortium name="EnsemblMetazoa"/>
        </authorList>
    </citation>
    <scope>IDENTIFICATION</scope>
</reference>
<dbReference type="STRING" id="6412.T1FSA2"/>
<dbReference type="GeneID" id="20211699"/>
<dbReference type="FunCoup" id="T1FSA2">
    <property type="interactions" value="12"/>
</dbReference>
<dbReference type="InterPro" id="IPR018114">
    <property type="entry name" value="TRYPSIN_HIS"/>
</dbReference>
<dbReference type="Proteomes" id="UP000015101">
    <property type="component" value="Unassembled WGS sequence"/>
</dbReference>
<dbReference type="Gene3D" id="2.40.10.10">
    <property type="entry name" value="Trypsin-like serine proteases"/>
    <property type="match status" value="1"/>
</dbReference>
<dbReference type="GO" id="GO:0004252">
    <property type="term" value="F:serine-type endopeptidase activity"/>
    <property type="evidence" value="ECO:0007669"/>
    <property type="project" value="InterPro"/>
</dbReference>
<dbReference type="AlphaFoldDB" id="T1FSA2"/>
<evidence type="ECO:0000313" key="9">
    <source>
        <dbReference type="EnsemblMetazoa" id="HelroP190772"/>
    </source>
</evidence>
<dbReference type="SMART" id="SM00020">
    <property type="entry name" value="Tryp_SPc"/>
    <property type="match status" value="1"/>
</dbReference>
<dbReference type="PRINTS" id="PR00722">
    <property type="entry name" value="CHYMOTRYPSIN"/>
</dbReference>
<name>T1FSA2_HELRO</name>
<dbReference type="Pfam" id="PF00089">
    <property type="entry name" value="Trypsin"/>
    <property type="match status" value="1"/>
</dbReference>
<keyword evidence="1 5" id="KW-0645">Protease</keyword>
<dbReference type="PANTHER" id="PTHR24252">
    <property type="entry name" value="ACROSIN-RELATED"/>
    <property type="match status" value="1"/>
</dbReference>
<dbReference type="CTD" id="20211699"/>
<evidence type="ECO:0000256" key="5">
    <source>
        <dbReference type="RuleBase" id="RU363034"/>
    </source>
</evidence>
<keyword evidence="6" id="KW-0732">Signal</keyword>
<dbReference type="FunFam" id="2.40.10.10:FF:000003">
    <property type="entry name" value="Transmembrane serine protease 3"/>
    <property type="match status" value="1"/>
</dbReference>
<evidence type="ECO:0000313" key="10">
    <source>
        <dbReference type="Proteomes" id="UP000015101"/>
    </source>
</evidence>
<dbReference type="RefSeq" id="XP_009013496.1">
    <property type="nucleotide sequence ID" value="XM_009015248.1"/>
</dbReference>
<dbReference type="OrthoDB" id="546450at2759"/>
<dbReference type="GO" id="GO:0008236">
    <property type="term" value="F:serine-type peptidase activity"/>
    <property type="evidence" value="ECO:0000318"/>
    <property type="project" value="GO_Central"/>
</dbReference>
<dbReference type="InterPro" id="IPR001314">
    <property type="entry name" value="Peptidase_S1A"/>
</dbReference>
<dbReference type="PROSITE" id="PS00134">
    <property type="entry name" value="TRYPSIN_HIS"/>
    <property type="match status" value="1"/>
</dbReference>
<feature type="domain" description="Peptidase S1" evidence="7">
    <location>
        <begin position="46"/>
        <end position="287"/>
    </location>
</feature>
<reference evidence="10" key="1">
    <citation type="submission" date="2012-12" db="EMBL/GenBank/DDBJ databases">
        <authorList>
            <person name="Hellsten U."/>
            <person name="Grimwood J."/>
            <person name="Chapman J.A."/>
            <person name="Shapiro H."/>
            <person name="Aerts A."/>
            <person name="Otillar R.P."/>
            <person name="Terry A.Y."/>
            <person name="Boore J.L."/>
            <person name="Simakov O."/>
            <person name="Marletaz F."/>
            <person name="Cho S.-J."/>
            <person name="Edsinger-Gonzales E."/>
            <person name="Havlak P."/>
            <person name="Kuo D.-H."/>
            <person name="Larsson T."/>
            <person name="Lv J."/>
            <person name="Arendt D."/>
            <person name="Savage R."/>
            <person name="Osoegawa K."/>
            <person name="de Jong P."/>
            <person name="Lindberg D.R."/>
            <person name="Seaver E.C."/>
            <person name="Weisblat D.A."/>
            <person name="Putnam N.H."/>
            <person name="Grigoriev I.V."/>
            <person name="Rokhsar D.S."/>
        </authorList>
    </citation>
    <scope>NUCLEOTIDE SEQUENCE</scope>
</reference>
<sequence>MYIKCSFLFLQLFTLLIQLFLCKNVKESNDEKCGVPHVKIDFNKRIVGGEPARLHSWPWQARLLKYSSNHSAVDICGGTIISSQYVVTAAHCVWNKEKNKSENASRYLVIAGDHDRLSEWDGETQNVSLEYIEAHPDYNYNSSLNDIAILKLVTDLKFNENVSKCCISSTPPVKNEFCLATGWGVTQKVTESKDFLRQVNLPIISTKLCRSVYFGDKVKSGMFCAGYKRGGKDTCQGDSGGPLVCKRSGVWFLTGITSWGVGCAEPNSPGVYTEVSDYVQWIQSVVKIYKIMQT</sequence>
<dbReference type="SUPFAM" id="SSF50494">
    <property type="entry name" value="Trypsin-like serine proteases"/>
    <property type="match status" value="1"/>
</dbReference>
<dbReference type="PROSITE" id="PS50240">
    <property type="entry name" value="TRYPSIN_DOM"/>
    <property type="match status" value="1"/>
</dbReference>
<dbReference type="EnsemblMetazoa" id="HelroT190772">
    <property type="protein sequence ID" value="HelroP190772"/>
    <property type="gene ID" value="HelroG190772"/>
</dbReference>
<evidence type="ECO:0000256" key="2">
    <source>
        <dbReference type="ARBA" id="ARBA00022801"/>
    </source>
</evidence>
<organism evidence="9 10">
    <name type="scientific">Helobdella robusta</name>
    <name type="common">Californian leech</name>
    <dbReference type="NCBI Taxonomy" id="6412"/>
    <lineage>
        <taxon>Eukaryota</taxon>
        <taxon>Metazoa</taxon>
        <taxon>Spiralia</taxon>
        <taxon>Lophotrochozoa</taxon>
        <taxon>Annelida</taxon>
        <taxon>Clitellata</taxon>
        <taxon>Hirudinea</taxon>
        <taxon>Rhynchobdellida</taxon>
        <taxon>Glossiphoniidae</taxon>
        <taxon>Helobdella</taxon>
    </lineage>
</organism>
<dbReference type="CDD" id="cd00190">
    <property type="entry name" value="Tryp_SPc"/>
    <property type="match status" value="1"/>
</dbReference>
<dbReference type="HOGENOM" id="CLU_006842_0_4_1"/>
<feature type="signal peptide" evidence="6">
    <location>
        <begin position="1"/>
        <end position="22"/>
    </location>
</feature>
<proteinExistence type="predicted"/>
<accession>T1FSA2</accession>
<dbReference type="InterPro" id="IPR001254">
    <property type="entry name" value="Trypsin_dom"/>
</dbReference>
<dbReference type="GO" id="GO:0006508">
    <property type="term" value="P:proteolysis"/>
    <property type="evidence" value="ECO:0007669"/>
    <property type="project" value="UniProtKB-KW"/>
</dbReference>
<evidence type="ECO:0000313" key="8">
    <source>
        <dbReference type="EMBL" id="ESO08566.1"/>
    </source>
</evidence>
<dbReference type="PROSITE" id="PS00135">
    <property type="entry name" value="TRYPSIN_SER"/>
    <property type="match status" value="1"/>
</dbReference>
<dbReference type="InterPro" id="IPR033116">
    <property type="entry name" value="TRYPSIN_SER"/>
</dbReference>
<evidence type="ECO:0000259" key="7">
    <source>
        <dbReference type="PROSITE" id="PS50240"/>
    </source>
</evidence>
<dbReference type="InterPro" id="IPR009003">
    <property type="entry name" value="Peptidase_S1_PA"/>
</dbReference>
<dbReference type="InterPro" id="IPR043504">
    <property type="entry name" value="Peptidase_S1_PA_chymotrypsin"/>
</dbReference>
<keyword evidence="3 5" id="KW-0720">Serine protease</keyword>
<dbReference type="EMBL" id="AMQM01003288">
    <property type="status" value="NOT_ANNOTATED_CDS"/>
    <property type="molecule type" value="Genomic_DNA"/>
</dbReference>
<keyword evidence="10" id="KW-1185">Reference proteome</keyword>
<evidence type="ECO:0000256" key="3">
    <source>
        <dbReference type="ARBA" id="ARBA00022825"/>
    </source>
</evidence>
<reference evidence="8 10" key="2">
    <citation type="journal article" date="2013" name="Nature">
        <title>Insights into bilaterian evolution from three spiralian genomes.</title>
        <authorList>
            <person name="Simakov O."/>
            <person name="Marletaz F."/>
            <person name="Cho S.J."/>
            <person name="Edsinger-Gonzales E."/>
            <person name="Havlak P."/>
            <person name="Hellsten U."/>
            <person name="Kuo D.H."/>
            <person name="Larsson T."/>
            <person name="Lv J."/>
            <person name="Arendt D."/>
            <person name="Savage R."/>
            <person name="Osoegawa K."/>
            <person name="de Jong P."/>
            <person name="Grimwood J."/>
            <person name="Chapman J.A."/>
            <person name="Shapiro H."/>
            <person name="Aerts A."/>
            <person name="Otillar R.P."/>
            <person name="Terry A.Y."/>
            <person name="Boore J.L."/>
            <person name="Grigoriev I.V."/>
            <person name="Lindberg D.R."/>
            <person name="Seaver E.C."/>
            <person name="Weisblat D.A."/>
            <person name="Putnam N.H."/>
            <person name="Rokhsar D.S."/>
        </authorList>
    </citation>
    <scope>NUCLEOTIDE SEQUENCE</scope>
</reference>
<dbReference type="PANTHER" id="PTHR24252:SF7">
    <property type="entry name" value="HYALIN"/>
    <property type="match status" value="1"/>
</dbReference>
<feature type="chain" id="PRO_5010980895" description="Peptidase S1 domain-containing protein" evidence="6">
    <location>
        <begin position="23"/>
        <end position="294"/>
    </location>
</feature>
<dbReference type="InParanoid" id="T1FSA2"/>
<dbReference type="KEGG" id="hro:HELRODRAFT_190772"/>
<keyword evidence="4" id="KW-1015">Disulfide bond</keyword>
<evidence type="ECO:0000256" key="1">
    <source>
        <dbReference type="ARBA" id="ARBA00022670"/>
    </source>
</evidence>
<gene>
    <name evidence="9" type="primary">20211699</name>
    <name evidence="8" type="ORF">HELRODRAFT_190772</name>
</gene>
<protein>
    <recommendedName>
        <fullName evidence="7">Peptidase S1 domain-containing protein</fullName>
    </recommendedName>
</protein>
<dbReference type="eggNOG" id="KOG3627">
    <property type="taxonomic scope" value="Eukaryota"/>
</dbReference>